<evidence type="ECO:0000313" key="9">
    <source>
        <dbReference type="EMBL" id="MCP1110132.1"/>
    </source>
</evidence>
<evidence type="ECO:0000256" key="3">
    <source>
        <dbReference type="ARBA" id="ARBA00022475"/>
    </source>
</evidence>
<proteinExistence type="inferred from homology"/>
<keyword evidence="3 7" id="KW-1003">Cell membrane</keyword>
<accession>A0ABT1ELI2</accession>
<evidence type="ECO:0000256" key="7">
    <source>
        <dbReference type="PIRNR" id="PIRNR016636"/>
    </source>
</evidence>
<feature type="transmembrane region" description="Helical" evidence="8">
    <location>
        <begin position="400"/>
        <end position="418"/>
    </location>
</feature>
<feature type="transmembrane region" description="Helical" evidence="8">
    <location>
        <begin position="115"/>
        <end position="134"/>
    </location>
</feature>
<evidence type="ECO:0000256" key="4">
    <source>
        <dbReference type="ARBA" id="ARBA00022692"/>
    </source>
</evidence>
<dbReference type="PANTHER" id="PTHR13285">
    <property type="entry name" value="ACYLTRANSFERASE"/>
    <property type="match status" value="1"/>
</dbReference>
<dbReference type="InterPro" id="IPR004299">
    <property type="entry name" value="MBOAT_fam"/>
</dbReference>
<keyword evidence="5 8" id="KW-1133">Transmembrane helix</keyword>
<keyword evidence="10" id="KW-1185">Reference proteome</keyword>
<dbReference type="InterPro" id="IPR024194">
    <property type="entry name" value="Ac/AlaTfrase_AlgI/DltB"/>
</dbReference>
<feature type="transmembrane region" description="Helical" evidence="8">
    <location>
        <begin position="220"/>
        <end position="238"/>
    </location>
</feature>
<evidence type="ECO:0000256" key="8">
    <source>
        <dbReference type="SAM" id="Phobius"/>
    </source>
</evidence>
<dbReference type="Pfam" id="PF03062">
    <property type="entry name" value="MBOAT"/>
    <property type="match status" value="1"/>
</dbReference>
<dbReference type="RefSeq" id="WP_262069012.1">
    <property type="nucleotide sequence ID" value="NZ_JAMXOC010000009.1"/>
</dbReference>
<name>A0ABT1ELI2_9FIRM</name>
<feature type="transmembrane region" description="Helical" evidence="8">
    <location>
        <begin position="433"/>
        <end position="453"/>
    </location>
</feature>
<evidence type="ECO:0000256" key="5">
    <source>
        <dbReference type="ARBA" id="ARBA00022989"/>
    </source>
</evidence>
<dbReference type="InterPro" id="IPR051085">
    <property type="entry name" value="MB_O-acyltransferase"/>
</dbReference>
<gene>
    <name evidence="9" type="ORF">NK118_07705</name>
</gene>
<comment type="similarity">
    <text evidence="2 7">Belongs to the membrane-bound acyltransferase family.</text>
</comment>
<keyword evidence="6 7" id="KW-0472">Membrane</keyword>
<evidence type="ECO:0000313" key="10">
    <source>
        <dbReference type="Proteomes" id="UP001523565"/>
    </source>
</evidence>
<keyword evidence="7" id="KW-0012">Acyltransferase</keyword>
<evidence type="ECO:0000256" key="2">
    <source>
        <dbReference type="ARBA" id="ARBA00010323"/>
    </source>
</evidence>
<dbReference type="EMBL" id="JAMZFV010000009">
    <property type="protein sequence ID" value="MCP1110132.1"/>
    <property type="molecule type" value="Genomic_DNA"/>
</dbReference>
<organism evidence="9 10">
    <name type="scientific">Ohessyouella blattaphilus</name>
    <dbReference type="NCBI Taxonomy" id="2949333"/>
    <lineage>
        <taxon>Bacteria</taxon>
        <taxon>Bacillati</taxon>
        <taxon>Bacillota</taxon>
        <taxon>Clostridia</taxon>
        <taxon>Lachnospirales</taxon>
        <taxon>Lachnospiraceae</taxon>
        <taxon>Ohessyouella</taxon>
    </lineage>
</organism>
<feature type="transmembrane region" description="Helical" evidence="8">
    <location>
        <begin position="6"/>
        <end position="23"/>
    </location>
</feature>
<feature type="transmembrane region" description="Helical" evidence="8">
    <location>
        <begin position="350"/>
        <end position="367"/>
    </location>
</feature>
<dbReference type="PIRSF" id="PIRSF500217">
    <property type="entry name" value="AlgI"/>
    <property type="match status" value="1"/>
</dbReference>
<dbReference type="PIRSF" id="PIRSF016636">
    <property type="entry name" value="AlgI_DltB"/>
    <property type="match status" value="1"/>
</dbReference>
<dbReference type="PANTHER" id="PTHR13285:SF18">
    <property type="entry name" value="PROTEIN-CYSTEINE N-PALMITOYLTRANSFERASE RASP"/>
    <property type="match status" value="1"/>
</dbReference>
<evidence type="ECO:0000256" key="6">
    <source>
        <dbReference type="ARBA" id="ARBA00023136"/>
    </source>
</evidence>
<dbReference type="Proteomes" id="UP001523565">
    <property type="component" value="Unassembled WGS sequence"/>
</dbReference>
<keyword evidence="7" id="KW-0808">Transferase</keyword>
<comment type="caution">
    <text evidence="9">The sequence shown here is derived from an EMBL/GenBank/DDBJ whole genome shotgun (WGS) entry which is preliminary data.</text>
</comment>
<feature type="transmembrane region" description="Helical" evidence="8">
    <location>
        <begin position="146"/>
        <end position="165"/>
    </location>
</feature>
<sequence length="463" mass="53541">MVFSSLTFLCVFLPISFLIYYILPSIKIKNYFLCLVSLVFYAYGEPVYVLLMAFSVVMNFSFGRMLSREKNRKSKIIVTTAVLMNLGGLAFFKYMPWLIGNFNEITSWKIPIPQIVMPIGISFYTFQALSYVIDVYRGTVKAQRKLLYVMLYVSFFPQLIAGPIVRYHDIESQISCREHNLHNVASGLCRFICGLAKKILIANQMANVVDYLFGIPTDNLNILSSWLAAIAYMLQIYFDFSGYSDMAIGLGRVFGFEFLENFRYPYIAQSIQEFWRRWHISLSTWFKEYLYIPLGGNRKGRIRTNINRMIVFLCTGLWHGANWTFLFWGAYHGLLLSMENIVSIKRFPKILRHFYVLLTVCLGFVIFRAETLKQGLTFIRTMFVGVDFNYHKMQIFVSQLGPRFLTALLMGIILSVPIKEVLAKRLKPHTYELFGLAGSTLLLVLSILTLSSGGHNPFIYFRF</sequence>
<comment type="subcellular location">
    <subcellularLocation>
        <location evidence="1">Cell membrane</location>
        <topology evidence="1">Multi-pass membrane protein</topology>
    </subcellularLocation>
</comment>
<feature type="transmembrane region" description="Helical" evidence="8">
    <location>
        <begin position="309"/>
        <end position="330"/>
    </location>
</feature>
<feature type="transmembrane region" description="Helical" evidence="8">
    <location>
        <begin position="50"/>
        <end position="67"/>
    </location>
</feature>
<evidence type="ECO:0000256" key="1">
    <source>
        <dbReference type="ARBA" id="ARBA00004651"/>
    </source>
</evidence>
<protein>
    <submittedName>
        <fullName evidence="9">MBOAT family protein</fullName>
    </submittedName>
</protein>
<dbReference type="InterPro" id="IPR028362">
    <property type="entry name" value="AlgI"/>
</dbReference>
<reference evidence="9 10" key="1">
    <citation type="journal article" date="2022" name="Genome Biol. Evol.">
        <title>Host diet, physiology and behaviors set the stage for Lachnospiraceae cladogenesis.</title>
        <authorList>
            <person name="Vera-Ponce De Leon A."/>
            <person name="Schneider M."/>
            <person name="Jahnes B.C."/>
            <person name="Sadowski V."/>
            <person name="Camuy-Velez L.A."/>
            <person name="Duan J."/>
            <person name="Sabree Z.L."/>
        </authorList>
    </citation>
    <scope>NUCLEOTIDE SEQUENCE [LARGE SCALE GENOMIC DNA]</scope>
    <source>
        <strain evidence="9 10">PAL227</strain>
    </source>
</reference>
<keyword evidence="4 8" id="KW-0812">Transmembrane</keyword>
<feature type="transmembrane region" description="Helical" evidence="8">
    <location>
        <begin position="76"/>
        <end position="95"/>
    </location>
</feature>